<dbReference type="SUPFAM" id="SSF53649">
    <property type="entry name" value="Alkaline phosphatase-like"/>
    <property type="match status" value="1"/>
</dbReference>
<gene>
    <name evidence="4" type="ORF">S06H3_33943</name>
</gene>
<evidence type="ECO:0000256" key="2">
    <source>
        <dbReference type="ARBA" id="ARBA00022801"/>
    </source>
</evidence>
<keyword evidence="2" id="KW-0378">Hydrolase</keyword>
<dbReference type="GO" id="GO:0008484">
    <property type="term" value="F:sulfuric ester hydrolase activity"/>
    <property type="evidence" value="ECO:0007669"/>
    <property type="project" value="TreeGrafter"/>
</dbReference>
<name>X1M378_9ZZZZ</name>
<comment type="caution">
    <text evidence="4">The sequence shown here is derived from an EMBL/GenBank/DDBJ whole genome shotgun (WGS) entry which is preliminary data.</text>
</comment>
<feature type="non-terminal residue" evidence="4">
    <location>
        <position position="1"/>
    </location>
</feature>
<evidence type="ECO:0000313" key="4">
    <source>
        <dbReference type="EMBL" id="GAI26042.1"/>
    </source>
</evidence>
<dbReference type="GO" id="GO:0046872">
    <property type="term" value="F:metal ion binding"/>
    <property type="evidence" value="ECO:0007669"/>
    <property type="project" value="UniProtKB-KW"/>
</dbReference>
<dbReference type="Gene3D" id="3.40.720.10">
    <property type="entry name" value="Alkaline Phosphatase, subunit A"/>
    <property type="match status" value="1"/>
</dbReference>
<organism evidence="4">
    <name type="scientific">marine sediment metagenome</name>
    <dbReference type="NCBI Taxonomy" id="412755"/>
    <lineage>
        <taxon>unclassified sequences</taxon>
        <taxon>metagenomes</taxon>
        <taxon>ecological metagenomes</taxon>
    </lineage>
</organism>
<reference evidence="4" key="1">
    <citation type="journal article" date="2014" name="Front. Microbiol.">
        <title>High frequency of phylogenetically diverse reductive dehalogenase-homologous genes in deep subseafloor sedimentary metagenomes.</title>
        <authorList>
            <person name="Kawai M."/>
            <person name="Futagami T."/>
            <person name="Toyoda A."/>
            <person name="Takaki Y."/>
            <person name="Nishi S."/>
            <person name="Hori S."/>
            <person name="Arai W."/>
            <person name="Tsubouchi T."/>
            <person name="Morono Y."/>
            <person name="Uchiyama I."/>
            <person name="Ito T."/>
            <person name="Fujiyama A."/>
            <person name="Inagaki F."/>
            <person name="Takami H."/>
        </authorList>
    </citation>
    <scope>NUCLEOTIDE SEQUENCE</scope>
    <source>
        <strain evidence="4">Expedition CK06-06</strain>
    </source>
</reference>
<feature type="non-terminal residue" evidence="4">
    <location>
        <position position="275"/>
    </location>
</feature>
<dbReference type="InterPro" id="IPR000917">
    <property type="entry name" value="Sulfatase_N"/>
</dbReference>
<sequence>PPGADTYLHHVREVGYHTCHVGKSHLHSHRAGHHLDEAKPFMHELGWNQVFETTGPHATVRTDSIMTDHWRQIGCLDTFRDDYPRRAEVGPTAATWPSPMPEGETLDDFVGRTAVDYLLGYDWELPLLLFVGFGGPHEPWDPPADWAERYDPARMDSPKAITEPGSWVPEPAAAHQRALQNDRLGITPKINGRIRALYYAKISHIDWWIGRILDALLERGQIDNTAIIFWSDHGEMLCDKGRLYKSVFYEGSVRVPLIIRPPGYRHAGSVSDSLV</sequence>
<dbReference type="Pfam" id="PF00884">
    <property type="entry name" value="Sulfatase"/>
    <property type="match status" value="1"/>
</dbReference>
<protein>
    <recommendedName>
        <fullName evidence="3">Sulfatase N-terminal domain-containing protein</fullName>
    </recommendedName>
</protein>
<accession>X1M378</accession>
<keyword evidence="1" id="KW-0479">Metal-binding</keyword>
<dbReference type="GO" id="GO:0005737">
    <property type="term" value="C:cytoplasm"/>
    <property type="evidence" value="ECO:0007669"/>
    <property type="project" value="TreeGrafter"/>
</dbReference>
<dbReference type="PANTHER" id="PTHR45953">
    <property type="entry name" value="IDURONATE 2-SULFATASE"/>
    <property type="match status" value="1"/>
</dbReference>
<dbReference type="AlphaFoldDB" id="X1M378"/>
<evidence type="ECO:0000256" key="1">
    <source>
        <dbReference type="ARBA" id="ARBA00022723"/>
    </source>
</evidence>
<evidence type="ECO:0000259" key="3">
    <source>
        <dbReference type="Pfam" id="PF00884"/>
    </source>
</evidence>
<feature type="domain" description="Sulfatase N-terminal" evidence="3">
    <location>
        <begin position="12"/>
        <end position="267"/>
    </location>
</feature>
<dbReference type="InterPro" id="IPR017850">
    <property type="entry name" value="Alkaline_phosphatase_core_sf"/>
</dbReference>
<dbReference type="PANTHER" id="PTHR45953:SF1">
    <property type="entry name" value="IDURONATE 2-SULFATASE"/>
    <property type="match status" value="1"/>
</dbReference>
<dbReference type="EMBL" id="BARV01020325">
    <property type="protein sequence ID" value="GAI26042.1"/>
    <property type="molecule type" value="Genomic_DNA"/>
</dbReference>
<proteinExistence type="predicted"/>